<feature type="chain" id="PRO_5011540768" description="DUF3108 domain-containing protein" evidence="2">
    <location>
        <begin position="23"/>
        <end position="240"/>
    </location>
</feature>
<gene>
    <name evidence="3" type="ORF">SAMN05216257_101665</name>
</gene>
<keyword evidence="2" id="KW-0732">Signal</keyword>
<proteinExistence type="predicted"/>
<feature type="signal peptide" evidence="2">
    <location>
        <begin position="1"/>
        <end position="22"/>
    </location>
</feature>
<keyword evidence="4" id="KW-1185">Reference proteome</keyword>
<evidence type="ECO:0008006" key="5">
    <source>
        <dbReference type="Google" id="ProtNLM"/>
    </source>
</evidence>
<dbReference type="Pfam" id="PF11306">
    <property type="entry name" value="DUF3108"/>
    <property type="match status" value="1"/>
</dbReference>
<evidence type="ECO:0000256" key="2">
    <source>
        <dbReference type="SAM" id="SignalP"/>
    </source>
</evidence>
<dbReference type="RefSeq" id="WP_176759517.1">
    <property type="nucleotide sequence ID" value="NZ_FNFV01000001.1"/>
</dbReference>
<evidence type="ECO:0000313" key="4">
    <source>
        <dbReference type="Proteomes" id="UP000199328"/>
    </source>
</evidence>
<name>A0A1G8ZC99_9RHOB</name>
<feature type="region of interest" description="Disordered" evidence="1">
    <location>
        <begin position="113"/>
        <end position="136"/>
    </location>
</feature>
<organism evidence="3 4">
    <name type="scientific">Meinhardsimonia xiamenensis</name>
    <dbReference type="NCBI Taxonomy" id="990712"/>
    <lineage>
        <taxon>Bacteria</taxon>
        <taxon>Pseudomonadati</taxon>
        <taxon>Pseudomonadota</taxon>
        <taxon>Alphaproteobacteria</taxon>
        <taxon>Rhodobacterales</taxon>
        <taxon>Paracoccaceae</taxon>
        <taxon>Meinhardsimonia</taxon>
    </lineage>
</organism>
<dbReference type="InterPro" id="IPR021457">
    <property type="entry name" value="DUF3108"/>
</dbReference>
<dbReference type="AlphaFoldDB" id="A0A1G8ZC99"/>
<sequence length="240" mass="26757">MQIAFRPMLVAALALLPALASAQERISQRYDVVYLGIRAGEAAFEALLTDTRYSLAGQLRSTGLLRALVNVAYTVKAVGRVANGRLVPERYEEDERYGKRVGERVIEYSNGVPRVVRHDPPRKPQPTDVDPATQGDAVDPATAVFLALRDVPREEACRFSVTLFDGVRRSRLVIVRPEPEGDGLRCTAQYQRLAGYREWELENGGITPMTFHYRPNGSGMLEVAEVRVSTSYGTVHVKRR</sequence>
<evidence type="ECO:0000256" key="1">
    <source>
        <dbReference type="SAM" id="MobiDB-lite"/>
    </source>
</evidence>
<accession>A0A1G8ZC99</accession>
<reference evidence="4" key="1">
    <citation type="submission" date="2016-10" db="EMBL/GenBank/DDBJ databases">
        <authorList>
            <person name="Varghese N."/>
            <person name="Submissions S."/>
        </authorList>
    </citation>
    <scope>NUCLEOTIDE SEQUENCE [LARGE SCALE GENOMIC DNA]</scope>
    <source>
        <strain evidence="4">CGMCC 1.10789</strain>
    </source>
</reference>
<evidence type="ECO:0000313" key="3">
    <source>
        <dbReference type="EMBL" id="SDK12573.1"/>
    </source>
</evidence>
<protein>
    <recommendedName>
        <fullName evidence="5">DUF3108 domain-containing protein</fullName>
    </recommendedName>
</protein>
<dbReference type="STRING" id="990712.SAMN05216257_101665"/>
<dbReference type="EMBL" id="FNFV01000001">
    <property type="protein sequence ID" value="SDK12573.1"/>
    <property type="molecule type" value="Genomic_DNA"/>
</dbReference>
<dbReference type="Proteomes" id="UP000199328">
    <property type="component" value="Unassembled WGS sequence"/>
</dbReference>